<dbReference type="InterPro" id="IPR011990">
    <property type="entry name" value="TPR-like_helical_dom_sf"/>
</dbReference>
<name>A0A7Y3T9H7_9HYPH</name>
<evidence type="ECO:0000313" key="3">
    <source>
        <dbReference type="Proteomes" id="UP000526233"/>
    </source>
</evidence>
<reference evidence="2 3" key="1">
    <citation type="submission" date="2018-11" db="EMBL/GenBank/DDBJ databases">
        <title>Genome sequencing and analysis.</title>
        <authorList>
            <person name="Huang Y.-T."/>
        </authorList>
    </citation>
    <scope>NUCLEOTIDE SEQUENCE [LARGE SCALE GENOMIC DNA]</scope>
    <source>
        <strain evidence="2 3">SHIN</strain>
    </source>
</reference>
<dbReference type="Gene3D" id="1.25.40.10">
    <property type="entry name" value="Tetratricopeptide repeat domain"/>
    <property type="match status" value="1"/>
</dbReference>
<protein>
    <recommendedName>
        <fullName evidence="4">Adenylate cyclase</fullName>
    </recommendedName>
</protein>
<sequence>MESPGLNDFDVAAVNEELAHILASEHFTNAERMRSFLSYIVSETLAGRAERIKSYSIAIEVFHRGVDFDASMDPIVRTTANRLRSALERYNQNSNSQSGIRISLPRGRYVPVFTTAEVPPADKPVAYPAEIIMAAPETRKRARLHWRNRGYLAISALLFAGLLVVLAMRISENRPMIKQQGQPVLIVNAVEASPNSDAAKQIAEGITQLLVSHLAAYGNARIIDNRKGDANSAVSDPVKNSDVYNLKAHIRQNETTLSVVWQLDDIRSKEVAWASIENLPQDATFETAVDSLAGRILGMEGAIPTIIGVLYDGTQDQRGCLTKPQRLALIYHSVFQSDVMQCLEEVVTQHPNNAEAWAILAQIYYRLARRAASFGEDTESWALKLENAATQARILAPNSLLTEQALMYLTYNNANLPAFEKIARNILRVYKDPHLKIRIGNAFMNIGLVDEGVNLVRTGIDETGEQVGLAFLSLAYREYYLGNYASALSLLERVGASDYYLVPLIRTIIYAKLNRPDDAQHALAALHNLRPGYERHLYGDFHHNNVSEGVIDSIAAGLALVGIEAKP</sequence>
<dbReference type="AlphaFoldDB" id="A0A7Y3T9H7"/>
<dbReference type="SUPFAM" id="SSF48452">
    <property type="entry name" value="TPR-like"/>
    <property type="match status" value="1"/>
</dbReference>
<dbReference type="RefSeq" id="WP_113486090.1">
    <property type="nucleotide sequence ID" value="NZ_CAXURC020000003.1"/>
</dbReference>
<keyword evidence="1" id="KW-0472">Membrane</keyword>
<evidence type="ECO:0000256" key="1">
    <source>
        <dbReference type="SAM" id="Phobius"/>
    </source>
</evidence>
<keyword evidence="1" id="KW-1133">Transmembrane helix</keyword>
<accession>A0A7Y3T9H7</accession>
<comment type="caution">
    <text evidence="2">The sequence shown here is derived from an EMBL/GenBank/DDBJ whole genome shotgun (WGS) entry which is preliminary data.</text>
</comment>
<proteinExistence type="predicted"/>
<keyword evidence="1" id="KW-0812">Transmembrane</keyword>
<evidence type="ECO:0000313" key="2">
    <source>
        <dbReference type="EMBL" id="NNV23479.1"/>
    </source>
</evidence>
<evidence type="ECO:0008006" key="4">
    <source>
        <dbReference type="Google" id="ProtNLM"/>
    </source>
</evidence>
<dbReference type="Proteomes" id="UP000526233">
    <property type="component" value="Unassembled WGS sequence"/>
</dbReference>
<organism evidence="2 3">
    <name type="scientific">Brucella pseudogrignonensis</name>
    <dbReference type="NCBI Taxonomy" id="419475"/>
    <lineage>
        <taxon>Bacteria</taxon>
        <taxon>Pseudomonadati</taxon>
        <taxon>Pseudomonadota</taxon>
        <taxon>Alphaproteobacteria</taxon>
        <taxon>Hyphomicrobiales</taxon>
        <taxon>Brucellaceae</taxon>
        <taxon>Brucella/Ochrobactrum group</taxon>
        <taxon>Brucella</taxon>
    </lineage>
</organism>
<feature type="transmembrane region" description="Helical" evidence="1">
    <location>
        <begin position="150"/>
        <end position="170"/>
    </location>
</feature>
<dbReference type="EMBL" id="PKQI01000004">
    <property type="protein sequence ID" value="NNV23479.1"/>
    <property type="molecule type" value="Genomic_DNA"/>
</dbReference>
<gene>
    <name evidence="2" type="ORF">EHE22_24150</name>
</gene>